<evidence type="ECO:0000256" key="3">
    <source>
        <dbReference type="ARBA" id="ARBA00022801"/>
    </source>
</evidence>
<dbReference type="PANTHER" id="PTHR33397:SF3">
    <property type="entry name" value="MRNA NUCLEASE HEPT"/>
    <property type="match status" value="1"/>
</dbReference>
<dbReference type="SUPFAM" id="SSF81593">
    <property type="entry name" value="Nucleotidyltransferase substrate binding subunit/domain"/>
    <property type="match status" value="1"/>
</dbReference>
<dbReference type="GO" id="GO:0016787">
    <property type="term" value="F:hydrolase activity"/>
    <property type="evidence" value="ECO:0007669"/>
    <property type="project" value="UniProtKB-KW"/>
</dbReference>
<keyword evidence="3" id="KW-0378">Hydrolase</keyword>
<accession>A0A3B1ASQ1</accession>
<evidence type="ECO:0008006" key="6">
    <source>
        <dbReference type="Google" id="ProtNLM"/>
    </source>
</evidence>
<dbReference type="InterPro" id="IPR008201">
    <property type="entry name" value="HepT-like"/>
</dbReference>
<dbReference type="InterPro" id="IPR037038">
    <property type="entry name" value="HepT-like_sf"/>
</dbReference>
<keyword evidence="1" id="KW-1277">Toxin-antitoxin system</keyword>
<evidence type="ECO:0000256" key="4">
    <source>
        <dbReference type="ARBA" id="ARBA00024207"/>
    </source>
</evidence>
<dbReference type="EMBL" id="UOFV01000494">
    <property type="protein sequence ID" value="VAX04741.1"/>
    <property type="molecule type" value="Genomic_DNA"/>
</dbReference>
<organism evidence="5">
    <name type="scientific">hydrothermal vent metagenome</name>
    <dbReference type="NCBI Taxonomy" id="652676"/>
    <lineage>
        <taxon>unclassified sequences</taxon>
        <taxon>metagenomes</taxon>
        <taxon>ecological metagenomes</taxon>
    </lineage>
</organism>
<reference evidence="5" key="1">
    <citation type="submission" date="2018-06" db="EMBL/GenBank/DDBJ databases">
        <authorList>
            <person name="Zhirakovskaya E."/>
        </authorList>
    </citation>
    <scope>NUCLEOTIDE SEQUENCE</scope>
</reference>
<evidence type="ECO:0000256" key="2">
    <source>
        <dbReference type="ARBA" id="ARBA00022722"/>
    </source>
</evidence>
<protein>
    <recommendedName>
        <fullName evidence="6">DUF86 domain-containing protein</fullName>
    </recommendedName>
</protein>
<comment type="similarity">
    <text evidence="4">Belongs to the HepT RNase toxin family.</text>
</comment>
<dbReference type="GO" id="GO:0004540">
    <property type="term" value="F:RNA nuclease activity"/>
    <property type="evidence" value="ECO:0007669"/>
    <property type="project" value="InterPro"/>
</dbReference>
<sequence length="135" mass="15330">MVDDVLLNKVASIERCLKRVADEYVGHENELETDYTRQDSIVLNLQRACEAAIDAAMHQVRIKGLGIPQESRDAFRMLEEAGLLSDELSAHMQAMVGFRNVAVHDYQKLNLAIVRAILNERLDDFRQFAKVMVSI</sequence>
<dbReference type="InterPro" id="IPR052379">
    <property type="entry name" value="Type_VII_TA_RNase"/>
</dbReference>
<dbReference type="Gene3D" id="1.20.120.580">
    <property type="entry name" value="bsu32300-like"/>
    <property type="match status" value="1"/>
</dbReference>
<dbReference type="NCBIfam" id="NF047751">
    <property type="entry name" value="HepT_toxin"/>
    <property type="match status" value="1"/>
</dbReference>
<dbReference type="PANTHER" id="PTHR33397">
    <property type="entry name" value="UPF0331 PROTEIN YUTE"/>
    <property type="match status" value="1"/>
</dbReference>
<gene>
    <name evidence="5" type="ORF">MNBD_GAMMA19-900</name>
</gene>
<keyword evidence="2" id="KW-0540">Nuclease</keyword>
<dbReference type="AlphaFoldDB" id="A0A3B1ASQ1"/>
<evidence type="ECO:0000256" key="1">
    <source>
        <dbReference type="ARBA" id="ARBA00022649"/>
    </source>
</evidence>
<proteinExistence type="inferred from homology"/>
<evidence type="ECO:0000313" key="5">
    <source>
        <dbReference type="EMBL" id="VAX04741.1"/>
    </source>
</evidence>
<dbReference type="Pfam" id="PF01934">
    <property type="entry name" value="HepT-like"/>
    <property type="match status" value="1"/>
</dbReference>
<name>A0A3B1ASQ1_9ZZZZ</name>
<dbReference type="GO" id="GO:0110001">
    <property type="term" value="C:toxin-antitoxin complex"/>
    <property type="evidence" value="ECO:0007669"/>
    <property type="project" value="InterPro"/>
</dbReference>